<feature type="coiled-coil region" evidence="7">
    <location>
        <begin position="275"/>
        <end position="355"/>
    </location>
</feature>
<evidence type="ECO:0000256" key="3">
    <source>
        <dbReference type="ARBA" id="ARBA00022553"/>
    </source>
</evidence>
<keyword evidence="4 10" id="KW-0418">Kinase</keyword>
<dbReference type="KEGG" id="oni:Osc7112_4460"/>
<dbReference type="PROSITE" id="PS50109">
    <property type="entry name" value="HIS_KIN"/>
    <property type="match status" value="1"/>
</dbReference>
<dbReference type="InterPro" id="IPR035965">
    <property type="entry name" value="PAS-like_dom_sf"/>
</dbReference>
<evidence type="ECO:0000256" key="7">
    <source>
        <dbReference type="SAM" id="Coils"/>
    </source>
</evidence>
<evidence type="ECO:0000256" key="4">
    <source>
        <dbReference type="ARBA" id="ARBA00022777"/>
    </source>
</evidence>
<keyword evidence="5" id="KW-0902">Two-component regulatory system</keyword>
<evidence type="ECO:0000259" key="8">
    <source>
        <dbReference type="PROSITE" id="PS50109"/>
    </source>
</evidence>
<dbReference type="Gene3D" id="3.30.565.10">
    <property type="entry name" value="Histidine kinase-like ATPase, C-terminal domain"/>
    <property type="match status" value="1"/>
</dbReference>
<dbReference type="InterPro" id="IPR000644">
    <property type="entry name" value="CBS_dom"/>
</dbReference>
<dbReference type="Pfam" id="PF00571">
    <property type="entry name" value="CBS"/>
    <property type="match status" value="4"/>
</dbReference>
<evidence type="ECO:0000256" key="5">
    <source>
        <dbReference type="ARBA" id="ARBA00023012"/>
    </source>
</evidence>
<dbReference type="eggNOG" id="COG4191">
    <property type="taxonomic scope" value="Bacteria"/>
</dbReference>
<dbReference type="SUPFAM" id="SSF55874">
    <property type="entry name" value="ATPase domain of HSP90 chaperone/DNA topoisomerase II/histidine kinase"/>
    <property type="match status" value="1"/>
</dbReference>
<feature type="domain" description="Histidine kinase" evidence="8">
    <location>
        <begin position="543"/>
        <end position="846"/>
    </location>
</feature>
<dbReference type="InterPro" id="IPR036890">
    <property type="entry name" value="HATPase_C_sf"/>
</dbReference>
<dbReference type="SUPFAM" id="SSF54631">
    <property type="entry name" value="CBS-domain pair"/>
    <property type="match status" value="2"/>
</dbReference>
<dbReference type="EC" id="2.7.13.3" evidence="2"/>
<evidence type="ECO:0000256" key="2">
    <source>
        <dbReference type="ARBA" id="ARBA00012438"/>
    </source>
</evidence>
<dbReference type="PANTHER" id="PTHR43065:SF48">
    <property type="entry name" value="HISTIDINE KINASE"/>
    <property type="match status" value="1"/>
</dbReference>
<dbReference type="SMART" id="SM00116">
    <property type="entry name" value="CBS"/>
    <property type="match status" value="4"/>
</dbReference>
<feature type="domain" description="CBS" evidence="9">
    <location>
        <begin position="16"/>
        <end position="71"/>
    </location>
</feature>
<evidence type="ECO:0000256" key="6">
    <source>
        <dbReference type="PROSITE-ProRule" id="PRU00703"/>
    </source>
</evidence>
<dbReference type="InterPro" id="IPR003661">
    <property type="entry name" value="HisK_dim/P_dom"/>
</dbReference>
<dbReference type="Gene3D" id="1.10.287.130">
    <property type="match status" value="1"/>
</dbReference>
<dbReference type="Pfam" id="PF02518">
    <property type="entry name" value="HATPase_c"/>
    <property type="match status" value="1"/>
</dbReference>
<keyword evidence="4 10" id="KW-0808">Transferase</keyword>
<dbReference type="Proteomes" id="UP000010478">
    <property type="component" value="Chromosome"/>
</dbReference>
<name>K9VKY0_9CYAN</name>
<dbReference type="OrthoDB" id="569699at2"/>
<keyword evidence="7" id="KW-0175">Coiled coil</keyword>
<dbReference type="eggNOG" id="COG0517">
    <property type="taxonomic scope" value="Bacteria"/>
</dbReference>
<protein>
    <recommendedName>
        <fullName evidence="2">histidine kinase</fullName>
        <ecNumber evidence="2">2.7.13.3</ecNumber>
    </recommendedName>
</protein>
<evidence type="ECO:0000313" key="11">
    <source>
        <dbReference type="Proteomes" id="UP000010478"/>
    </source>
</evidence>
<gene>
    <name evidence="10" type="ORF">Osc7112_4460</name>
</gene>
<dbReference type="InterPro" id="IPR005467">
    <property type="entry name" value="His_kinase_dom"/>
</dbReference>
<keyword evidence="6" id="KW-0129">CBS domain</keyword>
<feature type="domain" description="CBS" evidence="9">
    <location>
        <begin position="80"/>
        <end position="140"/>
    </location>
</feature>
<dbReference type="Gene3D" id="3.30.450.20">
    <property type="entry name" value="PAS domain"/>
    <property type="match status" value="1"/>
</dbReference>
<dbReference type="CDD" id="cd04620">
    <property type="entry name" value="CBS_two-component_sensor_histidine_kinase_repeat1"/>
    <property type="match status" value="1"/>
</dbReference>
<proteinExistence type="predicted"/>
<keyword evidence="3" id="KW-0597">Phosphoprotein</keyword>
<dbReference type="SMART" id="SM00387">
    <property type="entry name" value="HATPase_c"/>
    <property type="match status" value="1"/>
</dbReference>
<dbReference type="CDD" id="cd00082">
    <property type="entry name" value="HisKA"/>
    <property type="match status" value="1"/>
</dbReference>
<dbReference type="HOGENOM" id="CLU_000445_114_39_3"/>
<organism evidence="10 11">
    <name type="scientific">Phormidium nigroviride PCC 7112</name>
    <dbReference type="NCBI Taxonomy" id="179408"/>
    <lineage>
        <taxon>Bacteria</taxon>
        <taxon>Bacillati</taxon>
        <taxon>Cyanobacteriota</taxon>
        <taxon>Cyanophyceae</taxon>
        <taxon>Oscillatoriophycideae</taxon>
        <taxon>Oscillatoriales</taxon>
        <taxon>Oscillatoriaceae</taxon>
        <taxon>Phormidium</taxon>
    </lineage>
</organism>
<dbReference type="STRING" id="179408.Osc7112_4460"/>
<dbReference type="PANTHER" id="PTHR43065">
    <property type="entry name" value="SENSOR HISTIDINE KINASE"/>
    <property type="match status" value="1"/>
</dbReference>
<feature type="domain" description="CBS" evidence="9">
    <location>
        <begin position="147"/>
        <end position="207"/>
    </location>
</feature>
<reference evidence="10 11" key="1">
    <citation type="submission" date="2012-05" db="EMBL/GenBank/DDBJ databases">
        <title>Finished chromosome of genome of Oscillatoria sp. PCC 7112.</title>
        <authorList>
            <consortium name="US DOE Joint Genome Institute"/>
            <person name="Gugger M."/>
            <person name="Coursin T."/>
            <person name="Rippka R."/>
            <person name="Tandeau De Marsac N."/>
            <person name="Huntemann M."/>
            <person name="Wei C.-L."/>
            <person name="Han J."/>
            <person name="Detter J.C."/>
            <person name="Han C."/>
            <person name="Tapia R."/>
            <person name="Davenport K."/>
            <person name="Daligault H."/>
            <person name="Erkkila T."/>
            <person name="Gu W."/>
            <person name="Munk A.C.C."/>
            <person name="Teshima H."/>
            <person name="Xu Y."/>
            <person name="Chain P."/>
            <person name="Chen A."/>
            <person name="Krypides N."/>
            <person name="Mavromatis K."/>
            <person name="Markowitz V."/>
            <person name="Szeto E."/>
            <person name="Ivanova N."/>
            <person name="Mikhailova N."/>
            <person name="Ovchinnikova G."/>
            <person name="Pagani I."/>
            <person name="Pati A."/>
            <person name="Goodwin L."/>
            <person name="Peters L."/>
            <person name="Pitluck S."/>
            <person name="Woyke T."/>
            <person name="Kerfeld C."/>
        </authorList>
    </citation>
    <scope>NUCLEOTIDE SEQUENCE [LARGE SCALE GENOMIC DNA]</scope>
    <source>
        <strain evidence="10 11">PCC 7112</strain>
    </source>
</reference>
<dbReference type="EMBL" id="CP003614">
    <property type="protein sequence ID" value="AFZ08758.1"/>
    <property type="molecule type" value="Genomic_DNA"/>
</dbReference>
<dbReference type="PROSITE" id="PS51371">
    <property type="entry name" value="CBS"/>
    <property type="match status" value="4"/>
</dbReference>
<dbReference type="RefSeq" id="WP_015177998.1">
    <property type="nucleotide sequence ID" value="NC_019729.1"/>
</dbReference>
<comment type="catalytic activity">
    <reaction evidence="1">
        <text>ATP + protein L-histidine = ADP + protein N-phospho-L-histidine.</text>
        <dbReference type="EC" id="2.7.13.3"/>
    </reaction>
</comment>
<dbReference type="Gene3D" id="3.10.580.10">
    <property type="entry name" value="CBS-domain"/>
    <property type="match status" value="2"/>
</dbReference>
<evidence type="ECO:0000313" key="10">
    <source>
        <dbReference type="EMBL" id="AFZ08758.1"/>
    </source>
</evidence>
<dbReference type="InterPro" id="IPR046342">
    <property type="entry name" value="CBS_dom_sf"/>
</dbReference>
<dbReference type="InterPro" id="IPR036097">
    <property type="entry name" value="HisK_dim/P_sf"/>
</dbReference>
<keyword evidence="11" id="KW-1185">Reference proteome</keyword>
<dbReference type="GO" id="GO:0000155">
    <property type="term" value="F:phosphorelay sensor kinase activity"/>
    <property type="evidence" value="ECO:0007669"/>
    <property type="project" value="InterPro"/>
</dbReference>
<feature type="domain" description="CBS" evidence="9">
    <location>
        <begin position="216"/>
        <end position="274"/>
    </location>
</feature>
<sequence length="847" mass="94348">MSTTVYDTQSLLEQAIDPKPPVLPPDTPLNVAIAAMTEASASCILIAFEQQLLGIFTERDVVKITASEIPLAGVAISEVMTENPIAISLDRAGNIFKVLSILRSKRIRHLPLLDEGGNLLGAITCESIRQILKPADLLKMWRAEEIMTTQLIITSSSASVLEVAKQMRTQRKSCIVICTDSDNKNHKPVGIITERDIVKFQASGLDFAGTPVTAAMSFPLIPLQVKATLWQAHQLMQQHGIRRLVVVDEEGYLAGIVTEISLLQALDPVEMHANVELLQETVADKIQELKKMNEELQKEALRRTEVEEKLLILNDNLEEQIKQRTLELINANSQLKKEIQDRTTAEAEVRRLNTELEQRVLDRTVQLAASNEELQQQISGRKLLEEKLLFSERKVRAVFEAMTDIVLVLDSQRNIEILPTNVAAVSEPDCDIVSLTIEHFFDDDNPDDWWVLVQQVLETQQTLNFDYSLTVGGREIWFSACISLFSKDAVIWVARNINARKIAESALCQKNAELSHTLEELKRTQKELIQSEKMAALGQLIAGVAHEINSPLGAIRSSVQNIADFWTEQLQQLPIFFQQLSPERRQDFFALLHKSSQETDTLSSKEKRQLKKVLQGQLESENIDAAASLACTLLDIGIGNNVEPFLPLLKDSESRNIVQIAYQFATVQKSTKNIATATDRAAKIVFALKSYSRYDQSGSKVIANITDGIDTVLTLYHYQIKHGVEVFRNYGTNLPSVLCYPDELNQVWTNLVHNALQAMGNKGVLKIDVKNQANAISVSITDSGPGIPPEIMPRIFEPFFTTKPPGEGSGLGLDIVQKIIDKHQGELQVESVPGQTKFTISLPIGIP</sequence>
<dbReference type="PATRIC" id="fig|179408.3.peg.5537"/>
<dbReference type="SUPFAM" id="SSF47384">
    <property type="entry name" value="Homodimeric domain of signal transducing histidine kinase"/>
    <property type="match status" value="1"/>
</dbReference>
<dbReference type="InterPro" id="IPR004358">
    <property type="entry name" value="Sig_transdc_His_kin-like_C"/>
</dbReference>
<dbReference type="InterPro" id="IPR003594">
    <property type="entry name" value="HATPase_dom"/>
</dbReference>
<evidence type="ECO:0000256" key="1">
    <source>
        <dbReference type="ARBA" id="ARBA00000085"/>
    </source>
</evidence>
<evidence type="ECO:0000259" key="9">
    <source>
        <dbReference type="PROSITE" id="PS51371"/>
    </source>
</evidence>
<dbReference type="CDD" id="cd17774">
    <property type="entry name" value="CBS_two-component_sensor_histidine_kinase_repeat2"/>
    <property type="match status" value="1"/>
</dbReference>
<dbReference type="PRINTS" id="PR00344">
    <property type="entry name" value="BCTRLSENSOR"/>
</dbReference>
<accession>K9VKY0</accession>
<dbReference type="SUPFAM" id="SSF55785">
    <property type="entry name" value="PYP-like sensor domain (PAS domain)"/>
    <property type="match status" value="1"/>
</dbReference>
<dbReference type="AlphaFoldDB" id="K9VKY0"/>